<comment type="subcellular location">
    <subcellularLocation>
        <location evidence="1">Membrane</location>
    </subcellularLocation>
</comment>
<reference evidence="7" key="1">
    <citation type="submission" date="2020-10" db="EMBL/GenBank/DDBJ databases">
        <authorList>
            <person name="Gilroy R."/>
        </authorList>
    </citation>
    <scope>NUCLEOTIDE SEQUENCE</scope>
    <source>
        <strain evidence="7">CHK121-14286</strain>
    </source>
</reference>
<keyword evidence="3" id="KW-0328">Glycosyltransferase</keyword>
<feature type="domain" description="Glycosyl transferase family 28 C-terminal" evidence="5">
    <location>
        <begin position="220"/>
        <end position="319"/>
    </location>
</feature>
<sequence length="368" mass="41966">MKTVILTMTSGEGHNSIAKVLSAQFAKMDIQSEIVDIFRNDGWEYQFNKLGYLWACRFFPKTYDYFWKALKFRNSNKRYSGIAQKEVEKIADDVFERVRLMNFDFLVAVHPYCAILCDLWKRQGKIADKKAFALLTDILPHPLWESAICCDYVLTPTTHAFLQLADKGFTPQQMIACGFPVAEKFLQRPEKSQVREQLGLKDKFTVLVASGGFGIGQNSKVVKRLTDSDVQILCVNGKNKREFIKTQKMQKKYRQTDIVNYGFVDNMDQLMSCADVIVSRAGAATLFEAMSKQLPIIIREKTIINERENAEILQSENAVIKLEKLPDVKNAVDKLKQPDVARQMQRACLKVTQGLCAKDVCDKIVSML</sequence>
<evidence type="ECO:0000256" key="4">
    <source>
        <dbReference type="ARBA" id="ARBA00022679"/>
    </source>
</evidence>
<dbReference type="Gene3D" id="3.40.50.2000">
    <property type="entry name" value="Glycogen Phosphorylase B"/>
    <property type="match status" value="1"/>
</dbReference>
<dbReference type="Pfam" id="PF04101">
    <property type="entry name" value="Glyco_tran_28_C"/>
    <property type="match status" value="1"/>
</dbReference>
<dbReference type="InterPro" id="IPR009695">
    <property type="entry name" value="Diacylglyc_glucosyltr_N"/>
</dbReference>
<dbReference type="GO" id="GO:0016020">
    <property type="term" value="C:membrane"/>
    <property type="evidence" value="ECO:0007669"/>
    <property type="project" value="UniProtKB-SubCell"/>
</dbReference>
<dbReference type="PANTHER" id="PTHR43025">
    <property type="entry name" value="MONOGALACTOSYLDIACYLGLYCEROL SYNTHASE"/>
    <property type="match status" value="1"/>
</dbReference>
<dbReference type="InterPro" id="IPR050519">
    <property type="entry name" value="Glycosyltransf_28_UgtP"/>
</dbReference>
<feature type="domain" description="Diacylglycerol glucosyltransferase N-terminal" evidence="6">
    <location>
        <begin position="14"/>
        <end position="181"/>
    </location>
</feature>
<reference evidence="7" key="2">
    <citation type="journal article" date="2021" name="PeerJ">
        <title>Extensive microbial diversity within the chicken gut microbiome revealed by metagenomics and culture.</title>
        <authorList>
            <person name="Gilroy R."/>
            <person name="Ravi A."/>
            <person name="Getino M."/>
            <person name="Pursley I."/>
            <person name="Horton D.L."/>
            <person name="Alikhan N.F."/>
            <person name="Baker D."/>
            <person name="Gharbi K."/>
            <person name="Hall N."/>
            <person name="Watson M."/>
            <person name="Adriaenssens E.M."/>
            <person name="Foster-Nyarko E."/>
            <person name="Jarju S."/>
            <person name="Secka A."/>
            <person name="Antonio M."/>
            <person name="Oren A."/>
            <person name="Chaudhuri R.R."/>
            <person name="La Ragione R."/>
            <person name="Hildebrand F."/>
            <person name="Pallen M.J."/>
        </authorList>
    </citation>
    <scope>NUCLEOTIDE SEQUENCE</scope>
    <source>
        <strain evidence="7">CHK121-14286</strain>
    </source>
</reference>
<proteinExistence type="inferred from homology"/>
<dbReference type="GO" id="GO:0009247">
    <property type="term" value="P:glycolipid biosynthetic process"/>
    <property type="evidence" value="ECO:0007669"/>
    <property type="project" value="InterPro"/>
</dbReference>
<evidence type="ECO:0000256" key="3">
    <source>
        <dbReference type="ARBA" id="ARBA00022676"/>
    </source>
</evidence>
<dbReference type="SUPFAM" id="SSF53756">
    <property type="entry name" value="UDP-Glycosyltransferase/glycogen phosphorylase"/>
    <property type="match status" value="1"/>
</dbReference>
<dbReference type="GO" id="GO:0016758">
    <property type="term" value="F:hexosyltransferase activity"/>
    <property type="evidence" value="ECO:0007669"/>
    <property type="project" value="InterPro"/>
</dbReference>
<comment type="caution">
    <text evidence="7">The sequence shown here is derived from an EMBL/GenBank/DDBJ whole genome shotgun (WGS) entry which is preliminary data.</text>
</comment>
<evidence type="ECO:0000259" key="6">
    <source>
        <dbReference type="Pfam" id="PF06925"/>
    </source>
</evidence>
<evidence type="ECO:0000313" key="8">
    <source>
        <dbReference type="Proteomes" id="UP000824200"/>
    </source>
</evidence>
<dbReference type="Pfam" id="PF06925">
    <property type="entry name" value="MGDG_synth"/>
    <property type="match status" value="1"/>
</dbReference>
<dbReference type="AlphaFoldDB" id="A0A9D1J7P3"/>
<comment type="similarity">
    <text evidence="2">Belongs to the glycosyltransferase 28 family.</text>
</comment>
<dbReference type="EMBL" id="DVHL01000016">
    <property type="protein sequence ID" value="HIR65603.1"/>
    <property type="molecule type" value="Genomic_DNA"/>
</dbReference>
<protein>
    <submittedName>
        <fullName evidence="7">Uncharacterized protein</fullName>
    </submittedName>
</protein>
<evidence type="ECO:0000313" key="7">
    <source>
        <dbReference type="EMBL" id="HIR65603.1"/>
    </source>
</evidence>
<keyword evidence="4" id="KW-0808">Transferase</keyword>
<name>A0A9D1J7P3_9BACT</name>
<dbReference type="PANTHER" id="PTHR43025:SF3">
    <property type="entry name" value="MONOGALACTOSYLDIACYLGLYCEROL SYNTHASE 1, CHLOROPLASTIC"/>
    <property type="match status" value="1"/>
</dbReference>
<dbReference type="Proteomes" id="UP000824200">
    <property type="component" value="Unassembled WGS sequence"/>
</dbReference>
<organism evidence="7 8">
    <name type="scientific">Candidatus Fimimonas gallinarum</name>
    <dbReference type="NCBI Taxonomy" id="2840821"/>
    <lineage>
        <taxon>Bacteria</taxon>
        <taxon>Pseudomonadati</taxon>
        <taxon>Myxococcota</taxon>
        <taxon>Myxococcia</taxon>
        <taxon>Myxococcales</taxon>
        <taxon>Cystobacterineae</taxon>
        <taxon>Myxococcaceae</taxon>
        <taxon>Myxococcaceae incertae sedis</taxon>
        <taxon>Candidatus Fimimonas</taxon>
    </lineage>
</organism>
<evidence type="ECO:0000259" key="5">
    <source>
        <dbReference type="Pfam" id="PF04101"/>
    </source>
</evidence>
<evidence type="ECO:0000256" key="2">
    <source>
        <dbReference type="ARBA" id="ARBA00006962"/>
    </source>
</evidence>
<evidence type="ECO:0000256" key="1">
    <source>
        <dbReference type="ARBA" id="ARBA00004370"/>
    </source>
</evidence>
<gene>
    <name evidence="7" type="ORF">IAC95_01780</name>
</gene>
<dbReference type="InterPro" id="IPR007235">
    <property type="entry name" value="Glyco_trans_28_C"/>
</dbReference>
<accession>A0A9D1J7P3</accession>